<comment type="caution">
    <text evidence="5">Lacks conserved residue(s) required for the propagation of feature annotation.</text>
</comment>
<sequence length="470" mass="51513">MDLGWLVLVSILKIAFVIGVLLLLFAPVLVLAERRQSAFFQDRLGPYMGGFPMPRALLDAIPYLVLGAYVVAALCGVMFAISLAMVATGNGQDVLFTEPVFGIEHTWGGLMLVFFPLAVIHLVAAKILPFLFFDGRLTIFGGLHALFDAIKAFTKEDIVPPRGDKFLHSIAPIIAMVPAFATAAVIPFGPTIYVDYLLDQLPAEGAIGGTAIDIQVANLNIGILYIFAIAGTGIIGAAIAGYASDNKYALLGGLRAASQMVSYEVTLGLSLVPMFMLYDSLMLPDMIRWQSEHVWGVLVNPLAFVLFFTATIAEYKRVPFDAPEGESEIVAGYFLEYSSGKWLMYMMGEFIEVAVSSAIIAVVFLGGWDVPFLTRAGWEAFGYRFDLSGTDFAVVSNVANSHLFIIILQVVAFLTKVMVLALISIQVRWTLPRFRYDQIMSLCWKLILPLSLLNILVTGIFVLLFQQMGW</sequence>
<evidence type="ECO:0000256" key="4">
    <source>
        <dbReference type="ARBA" id="ARBA00023136"/>
    </source>
</evidence>
<feature type="transmembrane region" description="Helical" evidence="5">
    <location>
        <begin position="403"/>
        <end position="425"/>
    </location>
</feature>
<dbReference type="GO" id="GO:0009060">
    <property type="term" value="P:aerobic respiration"/>
    <property type="evidence" value="ECO:0007669"/>
    <property type="project" value="TreeGrafter"/>
</dbReference>
<keyword evidence="4 5" id="KW-0472">Membrane</keyword>
<feature type="transmembrane region" description="Helical" evidence="5">
    <location>
        <begin position="293"/>
        <end position="313"/>
    </location>
</feature>
<dbReference type="GO" id="GO:0048038">
    <property type="term" value="F:quinone binding"/>
    <property type="evidence" value="ECO:0007669"/>
    <property type="project" value="UniProtKB-KW"/>
</dbReference>
<dbReference type="KEGG" id="samy:DB32_005270"/>
<keyword evidence="3 5" id="KW-1133">Transmembrane helix</keyword>
<accession>A0A0F6W5Y6</accession>
<feature type="transmembrane region" description="Helical" evidence="5">
    <location>
        <begin position="350"/>
        <end position="368"/>
    </location>
</feature>
<evidence type="ECO:0000256" key="2">
    <source>
        <dbReference type="ARBA" id="ARBA00022692"/>
    </source>
</evidence>
<keyword evidence="5 6" id="KW-0520">NAD</keyword>
<dbReference type="Proteomes" id="UP000034883">
    <property type="component" value="Chromosome"/>
</dbReference>
<feature type="transmembrane region" description="Helical" evidence="5">
    <location>
        <begin position="107"/>
        <end position="133"/>
    </location>
</feature>
<reference evidence="7 8" key="1">
    <citation type="submission" date="2015-03" db="EMBL/GenBank/DDBJ databases">
        <title>Genome assembly of Sandaracinus amylolyticus DSM 53668.</title>
        <authorList>
            <person name="Sharma G."/>
            <person name="Subramanian S."/>
        </authorList>
    </citation>
    <scope>NUCLEOTIDE SEQUENCE [LARGE SCALE GENOMIC DNA]</scope>
    <source>
        <strain evidence="7 8">DSM 53668</strain>
    </source>
</reference>
<keyword evidence="2 5" id="KW-0812">Transmembrane</keyword>
<dbReference type="OrthoDB" id="9803734at2"/>
<dbReference type="RefSeq" id="WP_053235303.1">
    <property type="nucleotide sequence ID" value="NZ_CP011125.1"/>
</dbReference>
<keyword evidence="5 7" id="KW-0830">Ubiquinone</keyword>
<feature type="transmembrane region" description="Helical" evidence="5">
    <location>
        <begin position="223"/>
        <end position="243"/>
    </location>
</feature>
<evidence type="ECO:0000313" key="8">
    <source>
        <dbReference type="Proteomes" id="UP000034883"/>
    </source>
</evidence>
<keyword evidence="8" id="KW-1185">Reference proteome</keyword>
<comment type="function">
    <text evidence="5">NDH-1 shuttles electrons from NADH, via FMN and iron-sulfur (Fe-S) centers, to quinones in the respiratory chain. The immediate electron acceptor for the enzyme in this species is believed to be ubiquinone. Couples the redox reaction to proton translocation (for every two electrons transferred, four hydrogen ions are translocated across the cytoplasmic membrane), and thus conserves the redox energy in a proton gradient. This subunit may bind ubiquinone.</text>
</comment>
<dbReference type="GO" id="GO:0005886">
    <property type="term" value="C:plasma membrane"/>
    <property type="evidence" value="ECO:0007669"/>
    <property type="project" value="UniProtKB-SubCell"/>
</dbReference>
<keyword evidence="5" id="KW-0874">Quinone</keyword>
<keyword evidence="5" id="KW-1278">Translocase</keyword>
<dbReference type="PANTHER" id="PTHR11432">
    <property type="entry name" value="NADH DEHYDROGENASE SUBUNIT 1"/>
    <property type="match status" value="1"/>
</dbReference>
<keyword evidence="5" id="KW-1003">Cell membrane</keyword>
<dbReference type="GO" id="GO:0003954">
    <property type="term" value="F:NADH dehydrogenase activity"/>
    <property type="evidence" value="ECO:0007669"/>
    <property type="project" value="TreeGrafter"/>
</dbReference>
<feature type="transmembrane region" description="Helical" evidence="5">
    <location>
        <begin position="170"/>
        <end position="193"/>
    </location>
</feature>
<dbReference type="HAMAP" id="MF_01350">
    <property type="entry name" value="NDH1_NuoH"/>
    <property type="match status" value="1"/>
</dbReference>
<feature type="transmembrane region" description="Helical" evidence="5">
    <location>
        <begin position="6"/>
        <end position="32"/>
    </location>
</feature>
<evidence type="ECO:0000256" key="6">
    <source>
        <dbReference type="RuleBase" id="RU000471"/>
    </source>
</evidence>
<dbReference type="AlphaFoldDB" id="A0A0F6W5Y6"/>
<feature type="transmembrane region" description="Helical" evidence="5">
    <location>
        <begin position="446"/>
        <end position="465"/>
    </location>
</feature>
<dbReference type="GO" id="GO:0016655">
    <property type="term" value="F:oxidoreductase activity, acting on NAD(P)H, quinone or similar compound as acceptor"/>
    <property type="evidence" value="ECO:0007669"/>
    <property type="project" value="UniProtKB-UniRule"/>
</dbReference>
<evidence type="ECO:0000256" key="5">
    <source>
        <dbReference type="HAMAP-Rule" id="MF_01350"/>
    </source>
</evidence>
<comment type="subcellular location">
    <subcellularLocation>
        <location evidence="5 6">Cell membrane</location>
        <topology evidence="5 6">Multi-pass membrane protein</topology>
    </subcellularLocation>
    <subcellularLocation>
        <location evidence="1">Membrane</location>
        <topology evidence="1">Multi-pass membrane protein</topology>
    </subcellularLocation>
</comment>
<feature type="transmembrane region" description="Helical" evidence="5">
    <location>
        <begin position="263"/>
        <end position="281"/>
    </location>
</feature>
<proteinExistence type="inferred from homology"/>
<dbReference type="InterPro" id="IPR001694">
    <property type="entry name" value="NADH_UbQ_OxRdtase_su1/FPO"/>
</dbReference>
<dbReference type="PANTHER" id="PTHR11432:SF3">
    <property type="entry name" value="NADH-UBIQUINONE OXIDOREDUCTASE CHAIN 1"/>
    <property type="match status" value="1"/>
</dbReference>
<dbReference type="Pfam" id="PF00146">
    <property type="entry name" value="NADHdh"/>
    <property type="match status" value="1"/>
</dbReference>
<evidence type="ECO:0000256" key="3">
    <source>
        <dbReference type="ARBA" id="ARBA00022989"/>
    </source>
</evidence>
<evidence type="ECO:0000256" key="1">
    <source>
        <dbReference type="ARBA" id="ARBA00004141"/>
    </source>
</evidence>
<name>A0A0F6W5Y6_9BACT</name>
<dbReference type="EC" id="7.1.1.-" evidence="5"/>
<comment type="similarity">
    <text evidence="5 6">Belongs to the complex I subunit 1 family.</text>
</comment>
<protein>
    <recommendedName>
        <fullName evidence="5">NADH-quinone oxidoreductase subunit H</fullName>
        <ecNumber evidence="5">7.1.1.-</ecNumber>
    </recommendedName>
    <alternativeName>
        <fullName evidence="5">NADH dehydrogenase I subunit H</fullName>
    </alternativeName>
    <alternativeName>
        <fullName evidence="5">NDH-1 subunit H</fullName>
    </alternativeName>
</protein>
<organism evidence="7 8">
    <name type="scientific">Sandaracinus amylolyticus</name>
    <dbReference type="NCBI Taxonomy" id="927083"/>
    <lineage>
        <taxon>Bacteria</taxon>
        <taxon>Pseudomonadati</taxon>
        <taxon>Myxococcota</taxon>
        <taxon>Polyangia</taxon>
        <taxon>Polyangiales</taxon>
        <taxon>Sandaracinaceae</taxon>
        <taxon>Sandaracinus</taxon>
    </lineage>
</organism>
<gene>
    <name evidence="5" type="primary">nuoH</name>
    <name evidence="7" type="ORF">DB32_005270</name>
</gene>
<dbReference type="STRING" id="927083.DB32_005270"/>
<feature type="transmembrane region" description="Helical" evidence="5">
    <location>
        <begin position="63"/>
        <end position="87"/>
    </location>
</feature>
<comment type="catalytic activity">
    <reaction evidence="5">
        <text>a quinone + NADH + 5 H(+)(in) = a quinol + NAD(+) + 4 H(+)(out)</text>
        <dbReference type="Rhea" id="RHEA:57888"/>
        <dbReference type="ChEBI" id="CHEBI:15378"/>
        <dbReference type="ChEBI" id="CHEBI:24646"/>
        <dbReference type="ChEBI" id="CHEBI:57540"/>
        <dbReference type="ChEBI" id="CHEBI:57945"/>
        <dbReference type="ChEBI" id="CHEBI:132124"/>
    </reaction>
</comment>
<evidence type="ECO:0000313" key="7">
    <source>
        <dbReference type="EMBL" id="AKF08121.1"/>
    </source>
</evidence>
<dbReference type="EMBL" id="CP011125">
    <property type="protein sequence ID" value="AKF08121.1"/>
    <property type="molecule type" value="Genomic_DNA"/>
</dbReference>
<comment type="subunit">
    <text evidence="5">NDH-1 is composed of 14 different subunits. Subunits NuoA, H, J, K, L, M, N constitute the membrane sector of the complex.</text>
</comment>